<feature type="transmembrane region" description="Helical" evidence="18">
    <location>
        <begin position="163"/>
        <end position="185"/>
    </location>
</feature>
<feature type="non-terminal residue" evidence="21">
    <location>
        <position position="1"/>
    </location>
</feature>
<dbReference type="SUPFAM" id="SSF52540">
    <property type="entry name" value="P-loop containing nucleoside triphosphate hydrolases"/>
    <property type="match status" value="1"/>
</dbReference>
<dbReference type="InterPro" id="IPR011527">
    <property type="entry name" value="ABC1_TM_dom"/>
</dbReference>
<keyword evidence="3" id="KW-0813">Transport</keyword>
<evidence type="ECO:0000256" key="11">
    <source>
        <dbReference type="ARBA" id="ARBA00022989"/>
    </source>
</evidence>
<evidence type="ECO:0000259" key="20">
    <source>
        <dbReference type="PROSITE" id="PS50929"/>
    </source>
</evidence>
<comment type="caution">
    <text evidence="21">The sequence shown here is derived from an EMBL/GenBank/DDBJ whole genome shotgun (WGS) entry which is preliminary data.</text>
</comment>
<dbReference type="Gene3D" id="1.20.1560.10">
    <property type="entry name" value="ABC transporter type 1, transmembrane domain"/>
    <property type="match status" value="1"/>
</dbReference>
<evidence type="ECO:0000256" key="5">
    <source>
        <dbReference type="ARBA" id="ARBA00022692"/>
    </source>
</evidence>
<feature type="transmembrane region" description="Helical" evidence="18">
    <location>
        <begin position="64"/>
        <end position="84"/>
    </location>
</feature>
<evidence type="ECO:0000256" key="16">
    <source>
        <dbReference type="ARBA" id="ARBA00041416"/>
    </source>
</evidence>
<gene>
    <name evidence="21" type="primary">Abcb8</name>
    <name evidence="21" type="ORF">TRILEU_R14706</name>
</gene>
<keyword evidence="10" id="KW-0630">Potassium</keyword>
<evidence type="ECO:0000256" key="9">
    <source>
        <dbReference type="ARBA" id="ARBA00022946"/>
    </source>
</evidence>
<dbReference type="Proteomes" id="UP000627253">
    <property type="component" value="Unassembled WGS sequence"/>
</dbReference>
<name>A0A852J8J1_9PICI</name>
<evidence type="ECO:0000256" key="15">
    <source>
        <dbReference type="ARBA" id="ARBA00040439"/>
    </source>
</evidence>
<dbReference type="SUPFAM" id="SSF90123">
    <property type="entry name" value="ABC transporter transmembrane region"/>
    <property type="match status" value="1"/>
</dbReference>
<protein>
    <recommendedName>
        <fullName evidence="15">Mitochondrial potassium channel ATP-binding subunit</fullName>
    </recommendedName>
    <alternativeName>
        <fullName evidence="17">ATP-binding cassette sub-family B member 8, mitochondrial</fullName>
    </alternativeName>
    <alternativeName>
        <fullName evidence="16">Mitochondrial sulfonylurea-receptor</fullName>
    </alternativeName>
</protein>
<organism evidence="21 22">
    <name type="scientific">Tricholaema leucomelas</name>
    <name type="common">pied barbet</name>
    <dbReference type="NCBI Taxonomy" id="240729"/>
    <lineage>
        <taxon>Eukaryota</taxon>
        <taxon>Metazoa</taxon>
        <taxon>Chordata</taxon>
        <taxon>Craniata</taxon>
        <taxon>Vertebrata</taxon>
        <taxon>Euteleostomi</taxon>
        <taxon>Archelosauria</taxon>
        <taxon>Archosauria</taxon>
        <taxon>Dinosauria</taxon>
        <taxon>Saurischia</taxon>
        <taxon>Theropoda</taxon>
        <taxon>Coelurosauria</taxon>
        <taxon>Aves</taxon>
        <taxon>Neognathae</taxon>
        <taxon>Neoaves</taxon>
        <taxon>Telluraves</taxon>
        <taxon>Coraciimorphae</taxon>
        <taxon>Piciformes</taxon>
        <taxon>Lybiidae</taxon>
        <taxon>Tricholaema lacrymosa</taxon>
    </lineage>
</organism>
<dbReference type="SMART" id="SM00382">
    <property type="entry name" value="AAA"/>
    <property type="match status" value="1"/>
</dbReference>
<dbReference type="Pfam" id="PF00005">
    <property type="entry name" value="ABC_tran"/>
    <property type="match status" value="1"/>
</dbReference>
<keyword evidence="14 18" id="KW-0472">Membrane</keyword>
<evidence type="ECO:0000256" key="2">
    <source>
        <dbReference type="ARBA" id="ARBA00007577"/>
    </source>
</evidence>
<evidence type="ECO:0000256" key="6">
    <source>
        <dbReference type="ARBA" id="ARBA00022741"/>
    </source>
</evidence>
<keyword evidence="5 18" id="KW-0812">Transmembrane</keyword>
<dbReference type="FunFam" id="1.20.1560.10:FF:000016">
    <property type="entry name" value="ATP-binding cassette sub-family B member 8, mitochondrial"/>
    <property type="match status" value="1"/>
</dbReference>
<keyword evidence="6" id="KW-0547">Nucleotide-binding</keyword>
<dbReference type="PROSITE" id="PS50929">
    <property type="entry name" value="ABC_TM1F"/>
    <property type="match status" value="1"/>
</dbReference>
<dbReference type="GO" id="GO:0005743">
    <property type="term" value="C:mitochondrial inner membrane"/>
    <property type="evidence" value="ECO:0007669"/>
    <property type="project" value="UniProtKB-SubCell"/>
</dbReference>
<evidence type="ECO:0000256" key="3">
    <source>
        <dbReference type="ARBA" id="ARBA00022448"/>
    </source>
</evidence>
<evidence type="ECO:0000256" key="18">
    <source>
        <dbReference type="SAM" id="Phobius"/>
    </source>
</evidence>
<feature type="domain" description="ABC transmembrane type-1" evidence="20">
    <location>
        <begin position="19"/>
        <end position="293"/>
    </location>
</feature>
<dbReference type="InterPro" id="IPR017871">
    <property type="entry name" value="ABC_transporter-like_CS"/>
</dbReference>
<evidence type="ECO:0000256" key="14">
    <source>
        <dbReference type="ARBA" id="ARBA00023136"/>
    </source>
</evidence>
<dbReference type="GO" id="GO:0005524">
    <property type="term" value="F:ATP binding"/>
    <property type="evidence" value="ECO:0007669"/>
    <property type="project" value="UniProtKB-KW"/>
</dbReference>
<keyword evidence="12" id="KW-0406">Ion transport</keyword>
<dbReference type="FunFam" id="3.40.50.300:FF:000403">
    <property type="entry name" value="ATP-binding cassette sub-family B member 8, mitochondrial"/>
    <property type="match status" value="1"/>
</dbReference>
<reference evidence="21" key="1">
    <citation type="submission" date="2020-02" db="EMBL/GenBank/DDBJ databases">
        <title>Bird 10,000 Genomes (B10K) Project - Family phase.</title>
        <authorList>
            <person name="Zhang G."/>
        </authorList>
    </citation>
    <scope>NUCLEOTIDE SEQUENCE</scope>
    <source>
        <strain evidence="21">B10K-DU-002-37</strain>
        <tissue evidence="21">Muscle</tissue>
    </source>
</reference>
<dbReference type="InterPro" id="IPR027417">
    <property type="entry name" value="P-loop_NTPase"/>
</dbReference>
<dbReference type="GO" id="GO:0016887">
    <property type="term" value="F:ATP hydrolysis activity"/>
    <property type="evidence" value="ECO:0007669"/>
    <property type="project" value="InterPro"/>
</dbReference>
<comment type="subcellular location">
    <subcellularLocation>
        <location evidence="1">Mitochondrion inner membrane</location>
        <topology evidence="1">Multi-pass membrane protein</topology>
    </subcellularLocation>
</comment>
<dbReference type="AlphaFoldDB" id="A0A852J8J1"/>
<evidence type="ECO:0000259" key="19">
    <source>
        <dbReference type="PROSITE" id="PS50893"/>
    </source>
</evidence>
<evidence type="ECO:0000256" key="1">
    <source>
        <dbReference type="ARBA" id="ARBA00004448"/>
    </source>
</evidence>
<dbReference type="PANTHER" id="PTHR43394">
    <property type="entry name" value="ATP-DEPENDENT PERMEASE MDL1, MITOCHONDRIAL"/>
    <property type="match status" value="1"/>
</dbReference>
<evidence type="ECO:0000256" key="13">
    <source>
        <dbReference type="ARBA" id="ARBA00023128"/>
    </source>
</evidence>
<evidence type="ECO:0000256" key="17">
    <source>
        <dbReference type="ARBA" id="ARBA00042968"/>
    </source>
</evidence>
<evidence type="ECO:0000313" key="22">
    <source>
        <dbReference type="Proteomes" id="UP000627253"/>
    </source>
</evidence>
<dbReference type="Pfam" id="PF00664">
    <property type="entry name" value="ABC_membrane"/>
    <property type="match status" value="1"/>
</dbReference>
<comment type="similarity">
    <text evidence="2">Belongs to the ABC transporter superfamily. ABCB family. Multidrug resistance exporter (TC 3.A.1.201) subfamily.</text>
</comment>
<proteinExistence type="inferred from homology"/>
<keyword evidence="11 18" id="KW-1133">Transmembrane helix</keyword>
<dbReference type="GO" id="GO:0006813">
    <property type="term" value="P:potassium ion transport"/>
    <property type="evidence" value="ECO:0007669"/>
    <property type="project" value="UniProtKB-KW"/>
</dbReference>
<sequence length="585" mass="62557">FDWPRFWTFLRPQLLALSAAIMLALGAALLNVRIPVLLGQLVNVVARCARGQVSGYLREVQQPALRLLAVYCLQGLLTFGYLALLSRVGEQVAGSMRKELFTSLLRQDVVFFDANRTGQLVSRLTADIQEFKSSFKLAISQGLRSGTQTAGCFVSLYLLSPKLTTLLLVALPVLVGTGALIGAALRSLSRQAQEQVAKATGVADEVLGNVRTVRAFAMEEQQAGLYCTEVESASRLSQRLGLGIAAFQGLSNLALNGIVLGTIFIGGSLMAGDELSPGDLMSFLVASQTVQRSGHPLASPTWSPTQVVRGLSAGARVFELLALEPSVGLRGGDTIPSHSLLGRIRFHRVCFSYPTRPGYPVLQDFSLTLPPCHTVAIVGPSGGGKSTVAALLERFYEPTQGTITLDGHNIATLDPSWLRGHVIGFISQEPVLFGTTILENIRFGKPGASDAEVYAAAQLANADGFIRSFPDGYQTVVGERGMALSGGQKQRIAIARALLKDPPVLILDEATSALDAQSEQVVQEALDRAAAGRTVLLIAHRLSTIRGADLIVVLAQGRVAEAGTHEELLRRGGLYAELIRRQTKD</sequence>
<dbReference type="CDD" id="cd18574">
    <property type="entry name" value="ABC_6TM_ABCB8_like"/>
    <property type="match status" value="1"/>
</dbReference>
<keyword evidence="7" id="KW-0999">Mitochondrion inner membrane</keyword>
<keyword evidence="22" id="KW-1185">Reference proteome</keyword>
<accession>A0A852J8J1</accession>
<dbReference type="InterPro" id="IPR003593">
    <property type="entry name" value="AAA+_ATPase"/>
</dbReference>
<dbReference type="InterPro" id="IPR003439">
    <property type="entry name" value="ABC_transporter-like_ATP-bd"/>
</dbReference>
<keyword evidence="9" id="KW-0809">Transit peptide</keyword>
<dbReference type="PROSITE" id="PS00211">
    <property type="entry name" value="ABC_TRANSPORTER_1"/>
    <property type="match status" value="1"/>
</dbReference>
<evidence type="ECO:0000313" key="21">
    <source>
        <dbReference type="EMBL" id="NXX50702.1"/>
    </source>
</evidence>
<evidence type="ECO:0000256" key="4">
    <source>
        <dbReference type="ARBA" id="ARBA00022538"/>
    </source>
</evidence>
<feature type="transmembrane region" description="Helical" evidence="18">
    <location>
        <begin position="12"/>
        <end position="32"/>
    </location>
</feature>
<dbReference type="GO" id="GO:0015421">
    <property type="term" value="F:ABC-type oligopeptide transporter activity"/>
    <property type="evidence" value="ECO:0007669"/>
    <property type="project" value="TreeGrafter"/>
</dbReference>
<dbReference type="PROSITE" id="PS50893">
    <property type="entry name" value="ABC_TRANSPORTER_2"/>
    <property type="match status" value="1"/>
</dbReference>
<dbReference type="Gene3D" id="3.40.50.300">
    <property type="entry name" value="P-loop containing nucleotide triphosphate hydrolases"/>
    <property type="match status" value="1"/>
</dbReference>
<evidence type="ECO:0000256" key="12">
    <source>
        <dbReference type="ARBA" id="ARBA00023065"/>
    </source>
</evidence>
<evidence type="ECO:0000256" key="7">
    <source>
        <dbReference type="ARBA" id="ARBA00022792"/>
    </source>
</evidence>
<dbReference type="InterPro" id="IPR036640">
    <property type="entry name" value="ABC1_TM_sf"/>
</dbReference>
<keyword evidence="13" id="KW-0496">Mitochondrion</keyword>
<dbReference type="InterPro" id="IPR039421">
    <property type="entry name" value="Type_1_exporter"/>
</dbReference>
<keyword evidence="8" id="KW-0067">ATP-binding</keyword>
<feature type="non-terminal residue" evidence="21">
    <location>
        <position position="585"/>
    </location>
</feature>
<dbReference type="CDD" id="cd03249">
    <property type="entry name" value="ABC_MTABC3_MDL1_MDL2"/>
    <property type="match status" value="1"/>
</dbReference>
<dbReference type="GO" id="GO:0090374">
    <property type="term" value="P:oligopeptide export from mitochondrion"/>
    <property type="evidence" value="ECO:0007669"/>
    <property type="project" value="TreeGrafter"/>
</dbReference>
<dbReference type="EMBL" id="WAAF01019532">
    <property type="protein sequence ID" value="NXX50702.1"/>
    <property type="molecule type" value="Genomic_DNA"/>
</dbReference>
<evidence type="ECO:0000256" key="10">
    <source>
        <dbReference type="ARBA" id="ARBA00022958"/>
    </source>
</evidence>
<keyword evidence="4" id="KW-0633">Potassium transport</keyword>
<feature type="domain" description="ABC transporter" evidence="19">
    <location>
        <begin position="344"/>
        <end position="581"/>
    </location>
</feature>
<evidence type="ECO:0000256" key="8">
    <source>
        <dbReference type="ARBA" id="ARBA00022840"/>
    </source>
</evidence>
<dbReference type="OrthoDB" id="6500128at2759"/>
<dbReference type="PANTHER" id="PTHR43394:SF17">
    <property type="entry name" value="MITOCHONDRIAL POTASSIUM CHANNEL ATP-BINDING SUBUNIT"/>
    <property type="match status" value="1"/>
</dbReference>